<dbReference type="Pfam" id="PF00078">
    <property type="entry name" value="RVT_1"/>
    <property type="match status" value="1"/>
</dbReference>
<dbReference type="EMBL" id="CAVLGL010000126">
    <property type="protein sequence ID" value="CAK1601314.1"/>
    <property type="molecule type" value="Genomic_DNA"/>
</dbReference>
<dbReference type="AlphaFoldDB" id="A0AAV1M4M1"/>
<dbReference type="InterPro" id="IPR000477">
    <property type="entry name" value="RT_dom"/>
</dbReference>
<dbReference type="PROSITE" id="PS50878">
    <property type="entry name" value="RT_POL"/>
    <property type="match status" value="1"/>
</dbReference>
<dbReference type="PANTHER" id="PTHR47027:SF20">
    <property type="entry name" value="REVERSE TRANSCRIPTASE-LIKE PROTEIN WITH RNA-DIRECTED DNA POLYMERASE DOMAIN"/>
    <property type="match status" value="1"/>
</dbReference>
<protein>
    <recommendedName>
        <fullName evidence="1">Reverse transcriptase domain-containing protein</fullName>
    </recommendedName>
</protein>
<gene>
    <name evidence="2" type="ORF">PARMNEM_LOCUS19965</name>
</gene>
<reference evidence="2 3" key="1">
    <citation type="submission" date="2023-11" db="EMBL/GenBank/DDBJ databases">
        <authorList>
            <person name="Hedman E."/>
            <person name="Englund M."/>
            <person name="Stromberg M."/>
            <person name="Nyberg Akerstrom W."/>
            <person name="Nylinder S."/>
            <person name="Jareborg N."/>
            <person name="Kallberg Y."/>
            <person name="Kronander E."/>
        </authorList>
    </citation>
    <scope>NUCLEOTIDE SEQUENCE [LARGE SCALE GENOMIC DNA]</scope>
</reference>
<dbReference type="Proteomes" id="UP001314205">
    <property type="component" value="Unassembled WGS sequence"/>
</dbReference>
<proteinExistence type="predicted"/>
<evidence type="ECO:0000313" key="2">
    <source>
        <dbReference type="EMBL" id="CAK1601314.1"/>
    </source>
</evidence>
<sequence length="242" mass="28153">MIEELRSTKIGCHMGTICLNNLSYTDDIVLLSPSIRGLRKLLAICEHYAGDHGLKYNVNKTQMMVFHSGTGPERIPLAFLDGEAVARVSLFRYLGHILTEDLRDNHDIERERRALAVRCNMLARRFARCSPKARLTLFRAYCQCFYTCQLWLDSTKNERSSIRVQYNNAFRILMKLPKYCSASSIFANARVPDYFAVIRSRVAAFWSRIRDSKNEILRVCYQCPENPILQYWRAVHRDNNCK</sequence>
<evidence type="ECO:0000259" key="1">
    <source>
        <dbReference type="PROSITE" id="PS50878"/>
    </source>
</evidence>
<dbReference type="InterPro" id="IPR043502">
    <property type="entry name" value="DNA/RNA_pol_sf"/>
</dbReference>
<name>A0AAV1M4M1_9NEOP</name>
<comment type="caution">
    <text evidence="2">The sequence shown here is derived from an EMBL/GenBank/DDBJ whole genome shotgun (WGS) entry which is preliminary data.</text>
</comment>
<dbReference type="PANTHER" id="PTHR47027">
    <property type="entry name" value="REVERSE TRANSCRIPTASE DOMAIN-CONTAINING PROTEIN"/>
    <property type="match status" value="1"/>
</dbReference>
<keyword evidence="3" id="KW-1185">Reference proteome</keyword>
<evidence type="ECO:0000313" key="3">
    <source>
        <dbReference type="Proteomes" id="UP001314205"/>
    </source>
</evidence>
<dbReference type="SUPFAM" id="SSF56672">
    <property type="entry name" value="DNA/RNA polymerases"/>
    <property type="match status" value="1"/>
</dbReference>
<feature type="domain" description="Reverse transcriptase" evidence="1">
    <location>
        <begin position="1"/>
        <end position="98"/>
    </location>
</feature>
<organism evidence="2 3">
    <name type="scientific">Parnassius mnemosyne</name>
    <name type="common">clouded apollo</name>
    <dbReference type="NCBI Taxonomy" id="213953"/>
    <lineage>
        <taxon>Eukaryota</taxon>
        <taxon>Metazoa</taxon>
        <taxon>Ecdysozoa</taxon>
        <taxon>Arthropoda</taxon>
        <taxon>Hexapoda</taxon>
        <taxon>Insecta</taxon>
        <taxon>Pterygota</taxon>
        <taxon>Neoptera</taxon>
        <taxon>Endopterygota</taxon>
        <taxon>Lepidoptera</taxon>
        <taxon>Glossata</taxon>
        <taxon>Ditrysia</taxon>
        <taxon>Papilionoidea</taxon>
        <taxon>Papilionidae</taxon>
        <taxon>Parnassiinae</taxon>
        <taxon>Parnassini</taxon>
        <taxon>Parnassius</taxon>
        <taxon>Driopa</taxon>
    </lineage>
</organism>
<dbReference type="GO" id="GO:0071897">
    <property type="term" value="P:DNA biosynthetic process"/>
    <property type="evidence" value="ECO:0007669"/>
    <property type="project" value="UniProtKB-ARBA"/>
</dbReference>
<accession>A0AAV1M4M1</accession>